<accession>A0A9P9DWB6</accession>
<organism evidence="2 3">
    <name type="scientific">Dendryphion nanum</name>
    <dbReference type="NCBI Taxonomy" id="256645"/>
    <lineage>
        <taxon>Eukaryota</taxon>
        <taxon>Fungi</taxon>
        <taxon>Dikarya</taxon>
        <taxon>Ascomycota</taxon>
        <taxon>Pezizomycotina</taxon>
        <taxon>Dothideomycetes</taxon>
        <taxon>Pleosporomycetidae</taxon>
        <taxon>Pleosporales</taxon>
        <taxon>Torulaceae</taxon>
        <taxon>Dendryphion</taxon>
    </lineage>
</organism>
<proteinExistence type="predicted"/>
<name>A0A9P9DWB6_9PLEO</name>
<dbReference type="EMBL" id="JAGMWT010000006">
    <property type="protein sequence ID" value="KAH7126940.1"/>
    <property type="molecule type" value="Genomic_DNA"/>
</dbReference>
<evidence type="ECO:0000256" key="1">
    <source>
        <dbReference type="SAM" id="MobiDB-lite"/>
    </source>
</evidence>
<dbReference type="OrthoDB" id="3932216at2759"/>
<reference evidence="2" key="1">
    <citation type="journal article" date="2021" name="Nat. Commun.">
        <title>Genetic determinants of endophytism in the Arabidopsis root mycobiome.</title>
        <authorList>
            <person name="Mesny F."/>
            <person name="Miyauchi S."/>
            <person name="Thiergart T."/>
            <person name="Pickel B."/>
            <person name="Atanasova L."/>
            <person name="Karlsson M."/>
            <person name="Huettel B."/>
            <person name="Barry K.W."/>
            <person name="Haridas S."/>
            <person name="Chen C."/>
            <person name="Bauer D."/>
            <person name="Andreopoulos W."/>
            <person name="Pangilinan J."/>
            <person name="LaButti K."/>
            <person name="Riley R."/>
            <person name="Lipzen A."/>
            <person name="Clum A."/>
            <person name="Drula E."/>
            <person name="Henrissat B."/>
            <person name="Kohler A."/>
            <person name="Grigoriev I.V."/>
            <person name="Martin F.M."/>
            <person name="Hacquard S."/>
        </authorList>
    </citation>
    <scope>NUCLEOTIDE SEQUENCE</scope>
    <source>
        <strain evidence="2">MPI-CAGE-CH-0243</strain>
    </source>
</reference>
<sequence>MEYPDTPSDTHGTDKFSILSDPQSPHSSSISSKSASPQIPDHLTQEMVNNTSTLKRLQTDLLVLTGFVDNSTLHWRPTWFPTLSHSPKFWTLHNPPNVITEPLPHYPLSSPMYTRRLRRPTDPPPRFITDWNHWKDYCTLHNIPPDFLNATMIKLLRLGLLYSASGNLLPPPTWPLYPEPQPLNTGTYILNPTSYHHLPKKFQSIGPRESIVIRSTGKIDVLNTTETEKLYFHASQWTHYSGTGRYQDDATYCADLDVARKSQGPGRRWAYLPWTKEQEESCAPFKIRIPAQFWGGAGGGVLGRSVEPRRRRRMDKREDVGAGDMVDEVGMGIRGLGVKDTEMMYPDISRTGREHGADVEIGGKSNGLVDSKPKRIGG</sequence>
<gene>
    <name evidence="2" type="ORF">B0J11DRAFT_432719</name>
</gene>
<evidence type="ECO:0000313" key="3">
    <source>
        <dbReference type="Proteomes" id="UP000700596"/>
    </source>
</evidence>
<feature type="region of interest" description="Disordered" evidence="1">
    <location>
        <begin position="354"/>
        <end position="378"/>
    </location>
</feature>
<comment type="caution">
    <text evidence="2">The sequence shown here is derived from an EMBL/GenBank/DDBJ whole genome shotgun (WGS) entry which is preliminary data.</text>
</comment>
<evidence type="ECO:0000313" key="2">
    <source>
        <dbReference type="EMBL" id="KAH7126940.1"/>
    </source>
</evidence>
<dbReference type="Proteomes" id="UP000700596">
    <property type="component" value="Unassembled WGS sequence"/>
</dbReference>
<feature type="compositionally biased region" description="Low complexity" evidence="1">
    <location>
        <begin position="17"/>
        <end position="40"/>
    </location>
</feature>
<keyword evidence="3" id="KW-1185">Reference proteome</keyword>
<protein>
    <submittedName>
        <fullName evidence="2">Uncharacterized protein</fullName>
    </submittedName>
</protein>
<feature type="region of interest" description="Disordered" evidence="1">
    <location>
        <begin position="1"/>
        <end position="40"/>
    </location>
</feature>
<dbReference type="AlphaFoldDB" id="A0A9P9DWB6"/>